<dbReference type="Proteomes" id="UP001165083">
    <property type="component" value="Unassembled WGS sequence"/>
</dbReference>
<feature type="coiled-coil region" evidence="1">
    <location>
        <begin position="238"/>
        <end position="297"/>
    </location>
</feature>
<feature type="coiled-coil region" evidence="1">
    <location>
        <begin position="89"/>
        <end position="197"/>
    </location>
</feature>
<keyword evidence="1" id="KW-0175">Coiled coil</keyword>
<feature type="region of interest" description="Disordered" evidence="2">
    <location>
        <begin position="651"/>
        <end position="712"/>
    </location>
</feature>
<dbReference type="OrthoDB" id="1926336at2759"/>
<name>A0A9W6XKQ1_9STRA</name>
<feature type="region of interest" description="Disordered" evidence="2">
    <location>
        <begin position="509"/>
        <end position="545"/>
    </location>
</feature>
<evidence type="ECO:0000256" key="2">
    <source>
        <dbReference type="SAM" id="MobiDB-lite"/>
    </source>
</evidence>
<sequence length="712" mass="78831">MRRPRWMLKFTINRQRLHPWRCRSKLDVEENSAKEVESLKEQIALLSESSSSALEEVATLREQKAADEESHAASTAQKDEVISTLKSKLEEVMAAYKRLKGHLQELQERLTQQTTTYDSLKASYDELNAQHAASVEELEMLKTEASSSRERADALVEELRQAQEKFAESEAQRESQMENFKKRVLAFNDELTQKQRQNEVALHELRQSLLMEFSARDEAAQLKLSELEESCTLQTKTVEKKELEIQSLAERVRLLQEEHAQAGSDREETDRKHEAERMELEAQLSSANETIEKLRSATDANVGLQRETISQLENQAAKLVLQVESETEGANAARAALETYKKRAHTALKKASSENKLNLKKAAQSTTKLEQELVSAKGRISTLETELEESRKRMAELESAGDALAQSAREALEAEKRSQEASLRLEIDSLKAEVVRLEMALASQKTPLEAQIKQLSERNEALNHEISALRESIRTQNESLEEAVHAKEEEISELSKQLQAALAAAASLATNEAGRRSYSPASSPTEKERRSTASSSRSFDSEGNNSFLHQTTIEEQHEHIAAAVADSCPIPLASKANGVDQQAKAPADASELVRLKLALHELENQSHVFQKKVRRVFSPQEHQKVMAAHSKANDEGSGLFGGVFSLFGGGAASPPPPKPLAAPPNFKPSPTTAKTNTTGAALGSKDKNGVLSFGSDPSDDEEFATPLNPFAT</sequence>
<organism evidence="3 4">
    <name type="scientific">Phytophthora lilii</name>
    <dbReference type="NCBI Taxonomy" id="2077276"/>
    <lineage>
        <taxon>Eukaryota</taxon>
        <taxon>Sar</taxon>
        <taxon>Stramenopiles</taxon>
        <taxon>Oomycota</taxon>
        <taxon>Peronosporomycetes</taxon>
        <taxon>Peronosporales</taxon>
        <taxon>Peronosporaceae</taxon>
        <taxon>Phytophthora</taxon>
    </lineage>
</organism>
<protein>
    <submittedName>
        <fullName evidence="3">Unnamed protein product</fullName>
    </submittedName>
</protein>
<feature type="region of interest" description="Disordered" evidence="2">
    <location>
        <begin position="57"/>
        <end position="78"/>
    </location>
</feature>
<dbReference type="AlphaFoldDB" id="A0A9W6XKQ1"/>
<proteinExistence type="predicted"/>
<feature type="coiled-coil region" evidence="1">
    <location>
        <begin position="29"/>
        <end position="56"/>
    </location>
</feature>
<feature type="compositionally biased region" description="Basic and acidic residues" evidence="2">
    <location>
        <begin position="58"/>
        <end position="78"/>
    </location>
</feature>
<feature type="compositionally biased region" description="Pro residues" evidence="2">
    <location>
        <begin position="653"/>
        <end position="667"/>
    </location>
</feature>
<evidence type="ECO:0000256" key="1">
    <source>
        <dbReference type="SAM" id="Coils"/>
    </source>
</evidence>
<comment type="caution">
    <text evidence="3">The sequence shown here is derived from an EMBL/GenBank/DDBJ whole genome shotgun (WGS) entry which is preliminary data.</text>
</comment>
<dbReference type="EMBL" id="BSXW01002024">
    <property type="protein sequence ID" value="GMF40493.1"/>
    <property type="molecule type" value="Genomic_DNA"/>
</dbReference>
<evidence type="ECO:0000313" key="4">
    <source>
        <dbReference type="Proteomes" id="UP001165083"/>
    </source>
</evidence>
<gene>
    <name evidence="3" type="ORF">Plil01_001652100</name>
</gene>
<evidence type="ECO:0000313" key="3">
    <source>
        <dbReference type="EMBL" id="GMF40493.1"/>
    </source>
</evidence>
<reference evidence="3" key="1">
    <citation type="submission" date="2023-04" db="EMBL/GenBank/DDBJ databases">
        <title>Phytophthora lilii NBRC 32176.</title>
        <authorList>
            <person name="Ichikawa N."/>
            <person name="Sato H."/>
            <person name="Tonouchi N."/>
        </authorList>
    </citation>
    <scope>NUCLEOTIDE SEQUENCE</scope>
    <source>
        <strain evidence="3">NBRC 32176</strain>
    </source>
</reference>
<feature type="coiled-coil region" evidence="1">
    <location>
        <begin position="366"/>
        <end position="504"/>
    </location>
</feature>
<accession>A0A9W6XKQ1</accession>
<keyword evidence="4" id="KW-1185">Reference proteome</keyword>
<feature type="compositionally biased region" description="Polar residues" evidence="2">
    <location>
        <begin position="669"/>
        <end position="679"/>
    </location>
</feature>